<dbReference type="Pfam" id="PF25204">
    <property type="entry name" value="DAAF9_2"/>
    <property type="match status" value="1"/>
</dbReference>
<reference evidence="4 5" key="1">
    <citation type="journal article" date="2014" name="Genome Biol. Evol.">
        <title>The secreted proteins of Achlya hypogyna and Thraustotheca clavata identify the ancestral oomycete secretome and reveal gene acquisitions by horizontal gene transfer.</title>
        <authorList>
            <person name="Misner I."/>
            <person name="Blouin N."/>
            <person name="Leonard G."/>
            <person name="Richards T.A."/>
            <person name="Lane C.E."/>
        </authorList>
    </citation>
    <scope>NUCLEOTIDE SEQUENCE [LARGE SCALE GENOMIC DNA]</scope>
    <source>
        <strain evidence="4 5">ATCC 34112</strain>
    </source>
</reference>
<evidence type="ECO:0000259" key="3">
    <source>
        <dbReference type="Pfam" id="PF25204"/>
    </source>
</evidence>
<feature type="domain" description="DAAF9 N-terminal" evidence="1">
    <location>
        <begin position="5"/>
        <end position="188"/>
    </location>
</feature>
<feature type="domain" description="DAAF9" evidence="3">
    <location>
        <begin position="706"/>
        <end position="907"/>
    </location>
</feature>
<evidence type="ECO:0000313" key="5">
    <source>
        <dbReference type="Proteomes" id="UP000243217"/>
    </source>
</evidence>
<dbReference type="PANTHER" id="PTHR33664:SF1">
    <property type="entry name" value="DYNEIN AXONEMAL ASSEMBLY FACTOR 9"/>
    <property type="match status" value="1"/>
</dbReference>
<accession>A0A1W0A268</accession>
<organism evidence="4 5">
    <name type="scientific">Thraustotheca clavata</name>
    <dbReference type="NCBI Taxonomy" id="74557"/>
    <lineage>
        <taxon>Eukaryota</taxon>
        <taxon>Sar</taxon>
        <taxon>Stramenopiles</taxon>
        <taxon>Oomycota</taxon>
        <taxon>Saprolegniomycetes</taxon>
        <taxon>Saprolegniales</taxon>
        <taxon>Achlyaceae</taxon>
        <taxon>Thraustotheca</taxon>
    </lineage>
</organism>
<dbReference type="CDD" id="cd22936">
    <property type="entry name" value="shulin_C20orf194-like"/>
    <property type="match status" value="1"/>
</dbReference>
<evidence type="ECO:0000313" key="4">
    <source>
        <dbReference type="EMBL" id="OQS04373.1"/>
    </source>
</evidence>
<dbReference type="AlphaFoldDB" id="A0A1W0A268"/>
<dbReference type="Proteomes" id="UP000243217">
    <property type="component" value="Unassembled WGS sequence"/>
</dbReference>
<feature type="domain" description="DAAF9 pita-bread-like" evidence="2">
    <location>
        <begin position="202"/>
        <end position="463"/>
    </location>
</feature>
<dbReference type="Pfam" id="PF23281">
    <property type="entry name" value="DAAF9_N"/>
    <property type="match status" value="1"/>
</dbReference>
<gene>
    <name evidence="4" type="ORF">THRCLA_03376</name>
</gene>
<keyword evidence="5" id="KW-1185">Reference proteome</keyword>
<protein>
    <submittedName>
        <fullName evidence="4">Uncharacterized protein</fullName>
    </submittedName>
</protein>
<dbReference type="EMBL" id="JNBS01000623">
    <property type="protein sequence ID" value="OQS04373.1"/>
    <property type="molecule type" value="Genomic_DNA"/>
</dbReference>
<name>A0A1W0A268_9STRA</name>
<dbReference type="InterPro" id="IPR057478">
    <property type="entry name" value="DAAF9_2"/>
</dbReference>
<dbReference type="InterPro" id="IPR040342">
    <property type="entry name" value="DNAAF9"/>
</dbReference>
<dbReference type="InterPro" id="IPR056498">
    <property type="entry name" value="DAAF9_N"/>
</dbReference>
<dbReference type="Pfam" id="PF25203">
    <property type="entry name" value="PB_DAAF9"/>
    <property type="match status" value="1"/>
</dbReference>
<proteinExistence type="predicted"/>
<dbReference type="OrthoDB" id="72033at2759"/>
<evidence type="ECO:0000259" key="2">
    <source>
        <dbReference type="Pfam" id="PF25203"/>
    </source>
</evidence>
<dbReference type="InterPro" id="IPR058844">
    <property type="entry name" value="PB_DAAF9"/>
</dbReference>
<dbReference type="PANTHER" id="PTHR33664">
    <property type="entry name" value="RCG26366"/>
    <property type="match status" value="1"/>
</dbReference>
<evidence type="ECO:0000259" key="1">
    <source>
        <dbReference type="Pfam" id="PF23281"/>
    </source>
</evidence>
<comment type="caution">
    <text evidence="4">The sequence shown here is derived from an EMBL/GenBank/DDBJ whole genome shotgun (WGS) entry which is preliminary data.</text>
</comment>
<dbReference type="STRING" id="74557.A0A1W0A268"/>
<sequence length="1146" mass="128833">MPSPFNGHESYERLQHVQKLLDKQEIRCDALLVVGGADGLYSRGSTALLKYLFLGNSGQELLGEQVIPQEYEFLEEVFLLITRKAVSIYYALDPDSAAFILPLISCWRNLTEFVSPEDATQDDREMTKIQAFRNVIETFQCIGAPIDSNDRMAIEKWPLIQAFGLDEITSKGFFTMNHQAIDIAMPLMSHIMAVDNYFSHCLVTEAVPALKVHFDNFMKKLDHTAHPAERQTKSEVEWGEDLISFYEFGTIRHKARGLDIAKYRGSRVLFGTRTQDFQLLSSNTTADQAGIERFPASHALVVAEEPLTGLRFARTYFLATGKIASRVVDVNALVHPTFEKLDRYDDVKENTKDTRLLIELYSLLIQAQQAAIQSFVIEPKKKNARELAQTVALKVLENNSLNLPVNYLESCFHLELECIDACGEFTDHDSTKWSQWYLLLSIDKVPSQVAKGETLGRITIGDTILLHPKDYVVVTNEFDLMKTWIQAGKEADFASHIDDVLCSEHMLEEVLCLGREINEAIPHATLMVQSSIYPLVKGTLKTYANGFVFKSPQLNPIVVSFPKHLASLRVLPTPDEELLLLLIDFGDRQSNPVTENFPIKLQSSTIALPLVTGTRQQTEILGLLDKWKASLLRHDIPFYRPQDNLSQEQNIGTTRGFERGIAKVLPSKTAADIKAQFFPQLHISKASIQVPSWNKLKSPSKLSVPISVFLGLPGSDVQTLAKALINISSNMNDWHHVIIDTRLYPIQNEQVNAIQSKISSEITTISGQKDWDIRPRILLTVIGYIDCITVLAAIKSKDFSLPTKVSTVITCLSSVCIHQTNSCNSLPKVWDQLAVGFTTAIILSNTADIPRKTLHRLRSRIDAIDPFSDVFCLGSNVFEGEVSTLLALDAFEAKDRQVYRNEYYPKWIEQPQNYTVASNVQSVVLETSARLDRQRFLQCFQNGLAPNATLKTIVPVHPVVLKGLRLAQAIAINKVTQSLPCASTVISPLAAQCGSVWSTEAVVAFEDDPLQIYEYLCTGTKATLKPMPAPVSFTSKLSFTGIKLDANALKSLLLESCPIKYEAIKKPNSSITLQEKRELQSQHQHEPLPDGYFFDGTYYYDYFGNQSEFHPSIDIFVQQYMHQEMEKAKSQSHHLDRLHQSIRQLV</sequence>